<dbReference type="Gene3D" id="3.40.50.450">
    <property type="match status" value="1"/>
</dbReference>
<proteinExistence type="predicted"/>
<accession>A0A7X9HSL4</accession>
<dbReference type="PANTHER" id="PTHR43393:SF3">
    <property type="entry name" value="LYSINE DECARBOXYLASE-LIKE PROTEIN"/>
    <property type="match status" value="1"/>
</dbReference>
<evidence type="ECO:0000313" key="2">
    <source>
        <dbReference type="Proteomes" id="UP000590542"/>
    </source>
</evidence>
<dbReference type="GO" id="GO:0005829">
    <property type="term" value="C:cytosol"/>
    <property type="evidence" value="ECO:0007669"/>
    <property type="project" value="TreeGrafter"/>
</dbReference>
<dbReference type="SUPFAM" id="SSF102405">
    <property type="entry name" value="MCP/YpsA-like"/>
    <property type="match status" value="1"/>
</dbReference>
<sequence>MDQLLTISDIKNKKPLTICFLGGSAWIENEEPYIQAFETAKILAENGYTVVNGGGPGVMRASTKGAHAGGGKVLAVTYYPNKPKRHYEGADKENNYDLEVKTLDYFDRTKVMLQTTDVHIIFKGSIGTLSEFGMTWISSWIHEPNNKPIILFGSFWNDILDTIERNMILKLGERELLSICNTPQEVLKIVKEIEQGRK</sequence>
<dbReference type="Pfam" id="PF18306">
    <property type="entry name" value="LDcluster4"/>
    <property type="match status" value="1"/>
</dbReference>
<protein>
    <submittedName>
        <fullName evidence="1">LOG family protein</fullName>
    </submittedName>
</protein>
<dbReference type="EMBL" id="JAAZNV010000009">
    <property type="protein sequence ID" value="NMB91788.1"/>
    <property type="molecule type" value="Genomic_DNA"/>
</dbReference>
<dbReference type="InterPro" id="IPR041164">
    <property type="entry name" value="LDcluster4"/>
</dbReference>
<dbReference type="InterPro" id="IPR052341">
    <property type="entry name" value="LOG_family_nucleotidases"/>
</dbReference>
<comment type="caution">
    <text evidence="1">The sequence shown here is derived from an EMBL/GenBank/DDBJ whole genome shotgun (WGS) entry which is preliminary data.</text>
</comment>
<reference evidence="1 2" key="1">
    <citation type="journal article" date="2020" name="Biotechnol. Biofuels">
        <title>New insights from the biogas microbiome by comprehensive genome-resolved metagenomics of nearly 1600 species originating from multiple anaerobic digesters.</title>
        <authorList>
            <person name="Campanaro S."/>
            <person name="Treu L."/>
            <person name="Rodriguez-R L.M."/>
            <person name="Kovalovszki A."/>
            <person name="Ziels R.M."/>
            <person name="Maus I."/>
            <person name="Zhu X."/>
            <person name="Kougias P.G."/>
            <person name="Basile A."/>
            <person name="Luo G."/>
            <person name="Schluter A."/>
            <person name="Konstantinidis K.T."/>
            <person name="Angelidaki I."/>
        </authorList>
    </citation>
    <scope>NUCLEOTIDE SEQUENCE [LARGE SCALE GENOMIC DNA]</scope>
    <source>
        <strain evidence="1">AS27yjCOA_202</strain>
    </source>
</reference>
<organism evidence="1 2">
    <name type="scientific">candidate division WWE3 bacterium</name>
    <dbReference type="NCBI Taxonomy" id="2053526"/>
    <lineage>
        <taxon>Bacteria</taxon>
        <taxon>Katanobacteria</taxon>
    </lineage>
</organism>
<dbReference type="PANTHER" id="PTHR43393">
    <property type="entry name" value="CYTOKININ RIBOSIDE 5'-MONOPHOSPHATE PHOSPHORIBOHYDROLASE"/>
    <property type="match status" value="1"/>
</dbReference>
<dbReference type="AlphaFoldDB" id="A0A7X9HSL4"/>
<dbReference type="Proteomes" id="UP000590542">
    <property type="component" value="Unassembled WGS sequence"/>
</dbReference>
<evidence type="ECO:0000313" key="1">
    <source>
        <dbReference type="EMBL" id="NMB91788.1"/>
    </source>
</evidence>
<name>A0A7X9HSL4_UNCKA</name>
<gene>
    <name evidence="1" type="ORF">GYA37_02985</name>
</gene>